<accession>A0ABN9UC54</accession>
<feature type="region of interest" description="Disordered" evidence="1">
    <location>
        <begin position="423"/>
        <end position="457"/>
    </location>
</feature>
<dbReference type="Proteomes" id="UP001189429">
    <property type="component" value="Unassembled WGS sequence"/>
</dbReference>
<evidence type="ECO:0000313" key="3">
    <source>
        <dbReference type="Proteomes" id="UP001189429"/>
    </source>
</evidence>
<protein>
    <submittedName>
        <fullName evidence="2">Uncharacterized protein</fullName>
    </submittedName>
</protein>
<organism evidence="2 3">
    <name type="scientific">Prorocentrum cordatum</name>
    <dbReference type="NCBI Taxonomy" id="2364126"/>
    <lineage>
        <taxon>Eukaryota</taxon>
        <taxon>Sar</taxon>
        <taxon>Alveolata</taxon>
        <taxon>Dinophyceae</taxon>
        <taxon>Prorocentrales</taxon>
        <taxon>Prorocentraceae</taxon>
        <taxon>Prorocentrum</taxon>
    </lineage>
</organism>
<proteinExistence type="predicted"/>
<reference evidence="2" key="1">
    <citation type="submission" date="2023-10" db="EMBL/GenBank/DDBJ databases">
        <authorList>
            <person name="Chen Y."/>
            <person name="Shah S."/>
            <person name="Dougan E. K."/>
            <person name="Thang M."/>
            <person name="Chan C."/>
        </authorList>
    </citation>
    <scope>NUCLEOTIDE SEQUENCE [LARGE SCALE GENOMIC DNA]</scope>
</reference>
<evidence type="ECO:0000256" key="1">
    <source>
        <dbReference type="SAM" id="MobiDB-lite"/>
    </source>
</evidence>
<name>A0ABN9UC54_9DINO</name>
<evidence type="ECO:0000313" key="2">
    <source>
        <dbReference type="EMBL" id="CAK0856970.1"/>
    </source>
</evidence>
<dbReference type="EMBL" id="CAUYUJ010015686">
    <property type="protein sequence ID" value="CAK0856970.1"/>
    <property type="molecule type" value="Genomic_DNA"/>
</dbReference>
<keyword evidence="3" id="KW-1185">Reference proteome</keyword>
<sequence>MAGTGCAHPASVEEGIAEPLCPGLCSVPEAVAVEEAERGGLLAAAAGRARPRLPRGGRGLVLAATLCAGCAGALLAGRQARPRGAASADTGDATGLFLFSALASAAEVMLTGAKAAKAIGGGVSDFQGLLNNENLSEEISKLEARFKLGYNKTMVLDPSWRKFLPNATENLSKEELRQMLFPAVHRHDGNLCYDDEEEHAGLCYKRCSLLTFGTHPYRTSAFSCCSRAPCQWDETAFRTSICGGFDVSGDTANGICPHIPGACLANEELLNGLCYKRCALLTEGEYMFRTGPSTCCKFRSELACTPGAKGPGGSYAVMNTSFASGGGLCTSEMPCTVHLPIRELAESEVWEPWENFTDEANTTTEEATERLLDGTTPGDEAEAEADSAAAAIAAADQAIAAVGEAVEAAKEAAAVAKAAQAALSEEEAASGSGGNTSEGTVTTKAPWAPSVDVAAMK</sequence>
<gene>
    <name evidence="2" type="ORF">PCOR1329_LOCUS47207</name>
</gene>
<comment type="caution">
    <text evidence="2">The sequence shown here is derived from an EMBL/GenBank/DDBJ whole genome shotgun (WGS) entry which is preliminary data.</text>
</comment>